<dbReference type="Proteomes" id="UP001470230">
    <property type="component" value="Unassembled WGS sequence"/>
</dbReference>
<evidence type="ECO:0000313" key="1">
    <source>
        <dbReference type="EMBL" id="KAK8883927.1"/>
    </source>
</evidence>
<dbReference type="EMBL" id="JAPFFF010000008">
    <property type="protein sequence ID" value="KAK8883927.1"/>
    <property type="molecule type" value="Genomic_DNA"/>
</dbReference>
<comment type="caution">
    <text evidence="1">The sequence shown here is derived from an EMBL/GenBank/DDBJ whole genome shotgun (WGS) entry which is preliminary data.</text>
</comment>
<proteinExistence type="predicted"/>
<evidence type="ECO:0000313" key="2">
    <source>
        <dbReference type="Proteomes" id="UP001470230"/>
    </source>
</evidence>
<evidence type="ECO:0008006" key="3">
    <source>
        <dbReference type="Google" id="ProtNLM"/>
    </source>
</evidence>
<gene>
    <name evidence="1" type="ORF">M9Y10_043029</name>
</gene>
<name>A0ABR2JYJ1_9EUKA</name>
<sequence>MSNSQTFGMKLSILSFDLPINLVKESDDIRVSITTMPEQHKQAFIIPGKKMKNPYLNYKFNIKLPSEYLPKDFITTGTEKILVIFRKKSYFNSDPIIAFASIPVKEFPKDLSNPIQMKTINLYKNSNSNCNNSKNNNKTEEKNEPKIVGKMNIQMTLRKQYQLKEIESDEQILDFNDNSIKESKFTLGRKFFGFQKL</sequence>
<organism evidence="1 2">
    <name type="scientific">Tritrichomonas musculus</name>
    <dbReference type="NCBI Taxonomy" id="1915356"/>
    <lineage>
        <taxon>Eukaryota</taxon>
        <taxon>Metamonada</taxon>
        <taxon>Parabasalia</taxon>
        <taxon>Tritrichomonadida</taxon>
        <taxon>Tritrichomonadidae</taxon>
        <taxon>Tritrichomonas</taxon>
    </lineage>
</organism>
<protein>
    <recommendedName>
        <fullName evidence="3">PIH1D1/2/3 CS-like domain-containing protein</fullName>
    </recommendedName>
</protein>
<reference evidence="1 2" key="1">
    <citation type="submission" date="2024-04" db="EMBL/GenBank/DDBJ databases">
        <title>Tritrichomonas musculus Genome.</title>
        <authorList>
            <person name="Alves-Ferreira E."/>
            <person name="Grigg M."/>
            <person name="Lorenzi H."/>
            <person name="Galac M."/>
        </authorList>
    </citation>
    <scope>NUCLEOTIDE SEQUENCE [LARGE SCALE GENOMIC DNA]</scope>
    <source>
        <strain evidence="1 2">EAF2021</strain>
    </source>
</reference>
<accession>A0ABR2JYJ1</accession>
<keyword evidence="2" id="KW-1185">Reference proteome</keyword>